<dbReference type="RefSeq" id="WP_211144198.1">
    <property type="nucleotide sequence ID" value="NZ_JAEEGB010000035.1"/>
</dbReference>
<accession>A0A934HUJ0</accession>
<evidence type="ECO:0000256" key="1">
    <source>
        <dbReference type="SAM" id="Phobius"/>
    </source>
</evidence>
<protein>
    <submittedName>
        <fullName evidence="2">Uncharacterized protein</fullName>
    </submittedName>
</protein>
<dbReference type="EMBL" id="JAEEGB010000035">
    <property type="protein sequence ID" value="MBI6874821.1"/>
    <property type="molecule type" value="Genomic_DNA"/>
</dbReference>
<name>A0A934HUJ0_9CLOT</name>
<reference evidence="2" key="1">
    <citation type="submission" date="2020-12" db="EMBL/GenBank/DDBJ databases">
        <title>Clostridium thailandense sp. nov., a novel acetogenic bacterium isolated from peat land soil in Thailand.</title>
        <authorList>
            <person name="Chaikitkaew S."/>
            <person name="Birkeland N.K."/>
        </authorList>
    </citation>
    <scope>NUCLEOTIDE SEQUENCE</scope>
    <source>
        <strain evidence="2">DSM 17425</strain>
    </source>
</reference>
<keyword evidence="1" id="KW-0472">Membrane</keyword>
<proteinExistence type="predicted"/>
<feature type="transmembrane region" description="Helical" evidence="1">
    <location>
        <begin position="35"/>
        <end position="56"/>
    </location>
</feature>
<evidence type="ECO:0000313" key="2">
    <source>
        <dbReference type="EMBL" id="MBI6874821.1"/>
    </source>
</evidence>
<dbReference type="AlphaFoldDB" id="A0A934HUJ0"/>
<dbReference type="Proteomes" id="UP000622687">
    <property type="component" value="Unassembled WGS sequence"/>
</dbReference>
<keyword evidence="3" id="KW-1185">Reference proteome</keyword>
<comment type="caution">
    <text evidence="2">The sequence shown here is derived from an EMBL/GenBank/DDBJ whole genome shotgun (WGS) entry which is preliminary data.</text>
</comment>
<evidence type="ECO:0000313" key="3">
    <source>
        <dbReference type="Proteomes" id="UP000622687"/>
    </source>
</evidence>
<organism evidence="2 3">
    <name type="scientific">Clostridium aciditolerans</name>
    <dbReference type="NCBI Taxonomy" id="339861"/>
    <lineage>
        <taxon>Bacteria</taxon>
        <taxon>Bacillati</taxon>
        <taxon>Bacillota</taxon>
        <taxon>Clostridia</taxon>
        <taxon>Eubacteriales</taxon>
        <taxon>Clostridiaceae</taxon>
        <taxon>Clostridium</taxon>
    </lineage>
</organism>
<sequence>MLNDHKKIKILVVSAFIMLILLALGIEVVKFKGYYLIYDWMYFIIIYMILVLFILLSSKNKHLKWIEYGVILIIFIFNTKGLLDSNQNKVFIFKSPDLKNEIIIKEVVNKKDGSLKTLDLKRRFYLFAKKSSEYPTEKLYRSFSAGTYKVNWIKDNIATVDYLYNYKGRNIKQHVYTFNFKEPISYNYVTASITGVWKDKENPNNTLTVEKNKFIYVKGGKTFVYDTANAEQKGYTAVVFSGQGNAPDLSIIFNEGNIIESNCLLNKEATIFIGNVSLENEKYGLFKKVD</sequence>
<keyword evidence="1" id="KW-0812">Transmembrane</keyword>
<keyword evidence="1" id="KW-1133">Transmembrane helix</keyword>
<gene>
    <name evidence="2" type="ORF">I6U51_19300</name>
</gene>
<feature type="transmembrane region" description="Helical" evidence="1">
    <location>
        <begin position="65"/>
        <end position="83"/>
    </location>
</feature>